<dbReference type="GO" id="GO:0016705">
    <property type="term" value="F:oxidoreductase activity, acting on paired donors, with incorporation or reduction of molecular oxygen"/>
    <property type="evidence" value="ECO:0007669"/>
    <property type="project" value="InterPro"/>
</dbReference>
<keyword evidence="7" id="KW-0503">Monooxygenase</keyword>
<dbReference type="InterPro" id="IPR036396">
    <property type="entry name" value="Cyt_P450_sf"/>
</dbReference>
<keyword evidence="6" id="KW-0408">Iron</keyword>
<name>A0A0C9UBF0_SPHS4</name>
<dbReference type="HOGENOM" id="CLU_001570_21_0_1"/>
<protein>
    <recommendedName>
        <fullName evidence="10">Cytochrome P450</fullName>
    </recommendedName>
</protein>
<keyword evidence="5" id="KW-0560">Oxidoreductase</keyword>
<evidence type="ECO:0008006" key="10">
    <source>
        <dbReference type="Google" id="ProtNLM"/>
    </source>
</evidence>
<dbReference type="EMBL" id="KN838272">
    <property type="protein sequence ID" value="KIJ22420.1"/>
    <property type="molecule type" value="Genomic_DNA"/>
</dbReference>
<evidence type="ECO:0000313" key="8">
    <source>
        <dbReference type="EMBL" id="KIJ22420.1"/>
    </source>
</evidence>
<proteinExistence type="inferred from homology"/>
<evidence type="ECO:0000256" key="1">
    <source>
        <dbReference type="ARBA" id="ARBA00001971"/>
    </source>
</evidence>
<reference evidence="8 9" key="1">
    <citation type="submission" date="2014-06" db="EMBL/GenBank/DDBJ databases">
        <title>Evolutionary Origins and Diversification of the Mycorrhizal Mutualists.</title>
        <authorList>
            <consortium name="DOE Joint Genome Institute"/>
            <consortium name="Mycorrhizal Genomics Consortium"/>
            <person name="Kohler A."/>
            <person name="Kuo A."/>
            <person name="Nagy L.G."/>
            <person name="Floudas D."/>
            <person name="Copeland A."/>
            <person name="Barry K.W."/>
            <person name="Cichocki N."/>
            <person name="Veneault-Fourrey C."/>
            <person name="LaButti K."/>
            <person name="Lindquist E.A."/>
            <person name="Lipzen A."/>
            <person name="Lundell T."/>
            <person name="Morin E."/>
            <person name="Murat C."/>
            <person name="Riley R."/>
            <person name="Ohm R."/>
            <person name="Sun H."/>
            <person name="Tunlid A."/>
            <person name="Henrissat B."/>
            <person name="Grigoriev I.V."/>
            <person name="Hibbett D.S."/>
            <person name="Martin F."/>
        </authorList>
    </citation>
    <scope>NUCLEOTIDE SEQUENCE [LARGE SCALE GENOMIC DNA]</scope>
    <source>
        <strain evidence="8 9">SS14</strain>
    </source>
</reference>
<comment type="cofactor">
    <cofactor evidence="1">
        <name>heme</name>
        <dbReference type="ChEBI" id="CHEBI:30413"/>
    </cofactor>
</comment>
<evidence type="ECO:0000256" key="3">
    <source>
        <dbReference type="ARBA" id="ARBA00022617"/>
    </source>
</evidence>
<organism evidence="8 9">
    <name type="scientific">Sphaerobolus stellatus (strain SS14)</name>
    <dbReference type="NCBI Taxonomy" id="990650"/>
    <lineage>
        <taxon>Eukaryota</taxon>
        <taxon>Fungi</taxon>
        <taxon>Dikarya</taxon>
        <taxon>Basidiomycota</taxon>
        <taxon>Agaricomycotina</taxon>
        <taxon>Agaricomycetes</taxon>
        <taxon>Phallomycetidae</taxon>
        <taxon>Geastrales</taxon>
        <taxon>Sphaerobolaceae</taxon>
        <taxon>Sphaerobolus</taxon>
    </lineage>
</organism>
<comment type="similarity">
    <text evidence="2">Belongs to the cytochrome P450 family.</text>
</comment>
<dbReference type="Pfam" id="PF00067">
    <property type="entry name" value="p450"/>
    <property type="match status" value="1"/>
</dbReference>
<evidence type="ECO:0000313" key="9">
    <source>
        <dbReference type="Proteomes" id="UP000054279"/>
    </source>
</evidence>
<dbReference type="SUPFAM" id="SSF48264">
    <property type="entry name" value="Cytochrome P450"/>
    <property type="match status" value="1"/>
</dbReference>
<dbReference type="Gene3D" id="1.10.630.10">
    <property type="entry name" value="Cytochrome P450"/>
    <property type="match status" value="1"/>
</dbReference>
<evidence type="ECO:0000256" key="4">
    <source>
        <dbReference type="ARBA" id="ARBA00022723"/>
    </source>
</evidence>
<sequence>MYLIYLYFRNESAGNLPPGPLPLPIVGNHYQIPQNKPWETYSRWKQEYGDIIHIADFRNRMIILNSAKVTMDLLDQKSTIYSSRPQTSMAHEL</sequence>
<evidence type="ECO:0000256" key="2">
    <source>
        <dbReference type="ARBA" id="ARBA00010617"/>
    </source>
</evidence>
<dbReference type="Proteomes" id="UP000054279">
    <property type="component" value="Unassembled WGS sequence"/>
</dbReference>
<dbReference type="InterPro" id="IPR001128">
    <property type="entry name" value="Cyt_P450"/>
</dbReference>
<keyword evidence="3" id="KW-0349">Heme</keyword>
<dbReference type="PANTHER" id="PTHR46300:SF4">
    <property type="entry name" value="CYTOCHROME P450 98A3"/>
    <property type="match status" value="1"/>
</dbReference>
<dbReference type="AlphaFoldDB" id="A0A0C9UBF0"/>
<dbReference type="OrthoDB" id="1055148at2759"/>
<dbReference type="InterPro" id="IPR050364">
    <property type="entry name" value="Cytochrome_P450_fung"/>
</dbReference>
<dbReference type="GO" id="GO:0020037">
    <property type="term" value="F:heme binding"/>
    <property type="evidence" value="ECO:0007669"/>
    <property type="project" value="InterPro"/>
</dbReference>
<dbReference type="PANTHER" id="PTHR46300">
    <property type="entry name" value="P450, PUTATIVE (EUROFUNG)-RELATED-RELATED"/>
    <property type="match status" value="1"/>
</dbReference>
<keyword evidence="9" id="KW-1185">Reference proteome</keyword>
<evidence type="ECO:0000256" key="5">
    <source>
        <dbReference type="ARBA" id="ARBA00023002"/>
    </source>
</evidence>
<evidence type="ECO:0000256" key="6">
    <source>
        <dbReference type="ARBA" id="ARBA00023004"/>
    </source>
</evidence>
<accession>A0A0C9UBF0</accession>
<dbReference type="GO" id="GO:0004497">
    <property type="term" value="F:monooxygenase activity"/>
    <property type="evidence" value="ECO:0007669"/>
    <property type="project" value="UniProtKB-KW"/>
</dbReference>
<evidence type="ECO:0000256" key="7">
    <source>
        <dbReference type="ARBA" id="ARBA00023033"/>
    </source>
</evidence>
<keyword evidence="4" id="KW-0479">Metal-binding</keyword>
<dbReference type="GO" id="GO:0005506">
    <property type="term" value="F:iron ion binding"/>
    <property type="evidence" value="ECO:0007669"/>
    <property type="project" value="InterPro"/>
</dbReference>
<gene>
    <name evidence="8" type="ORF">M422DRAFT_277159</name>
</gene>